<dbReference type="Gene3D" id="3.90.1720.10">
    <property type="entry name" value="endopeptidase domain like (from Nostoc punctiforme)"/>
    <property type="match status" value="1"/>
</dbReference>
<name>A0ABX7DND0_9FLAO</name>
<dbReference type="InterPro" id="IPR051202">
    <property type="entry name" value="Peptidase_C40"/>
</dbReference>
<dbReference type="InterPro" id="IPR000064">
    <property type="entry name" value="NLP_P60_dom"/>
</dbReference>
<gene>
    <name evidence="7" type="ORF">JK629_08805</name>
</gene>
<feature type="signal peptide" evidence="5">
    <location>
        <begin position="1"/>
        <end position="22"/>
    </location>
</feature>
<dbReference type="EMBL" id="CP068439">
    <property type="protein sequence ID" value="QQX75453.1"/>
    <property type="molecule type" value="Genomic_DNA"/>
</dbReference>
<evidence type="ECO:0000313" key="7">
    <source>
        <dbReference type="EMBL" id="QQX75453.1"/>
    </source>
</evidence>
<keyword evidence="4" id="KW-0788">Thiol protease</keyword>
<evidence type="ECO:0000259" key="6">
    <source>
        <dbReference type="PROSITE" id="PS51935"/>
    </source>
</evidence>
<proteinExistence type="inferred from homology"/>
<evidence type="ECO:0000256" key="1">
    <source>
        <dbReference type="ARBA" id="ARBA00007074"/>
    </source>
</evidence>
<keyword evidence="2" id="KW-0645">Protease</keyword>
<accession>A0ABX7DND0</accession>
<evidence type="ECO:0000256" key="2">
    <source>
        <dbReference type="ARBA" id="ARBA00022670"/>
    </source>
</evidence>
<feature type="chain" id="PRO_5045501830" evidence="5">
    <location>
        <begin position="23"/>
        <end position="196"/>
    </location>
</feature>
<evidence type="ECO:0000313" key="8">
    <source>
        <dbReference type="Proteomes" id="UP000629420"/>
    </source>
</evidence>
<dbReference type="Pfam" id="PF00877">
    <property type="entry name" value="NLPC_P60"/>
    <property type="match status" value="1"/>
</dbReference>
<keyword evidence="8" id="KW-1185">Reference proteome</keyword>
<dbReference type="RefSeq" id="WP_202335272.1">
    <property type="nucleotide sequence ID" value="NZ_CP068439.1"/>
</dbReference>
<organism evidence="7 8">
    <name type="scientific">Aequorivita iocasae</name>
    <dbReference type="NCBI Taxonomy" id="2803865"/>
    <lineage>
        <taxon>Bacteria</taxon>
        <taxon>Pseudomonadati</taxon>
        <taxon>Bacteroidota</taxon>
        <taxon>Flavobacteriia</taxon>
        <taxon>Flavobacteriales</taxon>
        <taxon>Flavobacteriaceae</taxon>
        <taxon>Aequorivita</taxon>
    </lineage>
</organism>
<keyword evidence="5" id="KW-0732">Signal</keyword>
<reference evidence="7 8" key="1">
    <citation type="submission" date="2021-01" db="EMBL/GenBank/DDBJ databases">
        <title>Aequorivita sp. strain KX20305, a bacterium isolated from the sediment collected at a cold seep field in South China Sea.</title>
        <authorList>
            <person name="Zhang H."/>
            <person name="Li C."/>
        </authorList>
    </citation>
    <scope>NUCLEOTIDE SEQUENCE [LARGE SCALE GENOMIC DNA]</scope>
    <source>
        <strain evidence="7 8">KX20305</strain>
    </source>
</reference>
<sequence>MRKLLFLSFLALFLISCGSTKNTGKVPEAIKGKKETRTKTTRKVNLHKNNKIVAKRDDENTSEASEESPKEIKKGIIDYAKTFEGTRYKFGGTTDAGMDCSGLVYTAFQKENISLPRISRDMAKKGILISFKDIEEGDLVFFKTTSRNTINHVGLVVEAKRGEVKFIHSTTRAGVIISSLDEDYWKKTFVEVRRVI</sequence>
<dbReference type="PROSITE" id="PS51935">
    <property type="entry name" value="NLPC_P60"/>
    <property type="match status" value="1"/>
</dbReference>
<evidence type="ECO:0000256" key="5">
    <source>
        <dbReference type="SAM" id="SignalP"/>
    </source>
</evidence>
<comment type="similarity">
    <text evidence="1">Belongs to the peptidase C40 family.</text>
</comment>
<dbReference type="Proteomes" id="UP000629420">
    <property type="component" value="Chromosome"/>
</dbReference>
<dbReference type="PROSITE" id="PS51257">
    <property type="entry name" value="PROKAR_LIPOPROTEIN"/>
    <property type="match status" value="1"/>
</dbReference>
<dbReference type="InterPro" id="IPR038765">
    <property type="entry name" value="Papain-like_cys_pep_sf"/>
</dbReference>
<protein>
    <submittedName>
        <fullName evidence="7">C40 family peptidase</fullName>
    </submittedName>
</protein>
<keyword evidence="3" id="KW-0378">Hydrolase</keyword>
<dbReference type="SUPFAM" id="SSF54001">
    <property type="entry name" value="Cysteine proteinases"/>
    <property type="match status" value="1"/>
</dbReference>
<dbReference type="PANTHER" id="PTHR47053:SF1">
    <property type="entry name" value="MUREIN DD-ENDOPEPTIDASE MEPH-RELATED"/>
    <property type="match status" value="1"/>
</dbReference>
<evidence type="ECO:0000256" key="3">
    <source>
        <dbReference type="ARBA" id="ARBA00022801"/>
    </source>
</evidence>
<dbReference type="PANTHER" id="PTHR47053">
    <property type="entry name" value="MUREIN DD-ENDOPEPTIDASE MEPH-RELATED"/>
    <property type="match status" value="1"/>
</dbReference>
<feature type="domain" description="NlpC/P60" evidence="6">
    <location>
        <begin position="70"/>
        <end position="196"/>
    </location>
</feature>
<evidence type="ECO:0000256" key="4">
    <source>
        <dbReference type="ARBA" id="ARBA00022807"/>
    </source>
</evidence>